<dbReference type="Pfam" id="PF09636">
    <property type="entry name" value="XkdW"/>
    <property type="match status" value="1"/>
</dbReference>
<dbReference type="SUPFAM" id="SSF159865">
    <property type="entry name" value="XkdW-like"/>
    <property type="match status" value="1"/>
</dbReference>
<proteinExistence type="predicted"/>
<dbReference type="RefSeq" id="WP_377603516.1">
    <property type="nucleotide sequence ID" value="NZ_JBHUME010000008.1"/>
</dbReference>
<feature type="domain" description="Bacteriophage SP-beta YorD" evidence="1">
    <location>
        <begin position="4"/>
        <end position="58"/>
    </location>
</feature>
<dbReference type="InterPro" id="IPR035950">
    <property type="entry name" value="XkdW-like_sf"/>
</dbReference>
<organism evidence="2 3">
    <name type="scientific">Paenibacillus gansuensis</name>
    <dbReference type="NCBI Taxonomy" id="306542"/>
    <lineage>
        <taxon>Bacteria</taxon>
        <taxon>Bacillati</taxon>
        <taxon>Bacillota</taxon>
        <taxon>Bacilli</taxon>
        <taxon>Bacillales</taxon>
        <taxon>Paenibacillaceae</taxon>
        <taxon>Paenibacillus</taxon>
    </lineage>
</organism>
<evidence type="ECO:0000313" key="3">
    <source>
        <dbReference type="Proteomes" id="UP001597541"/>
    </source>
</evidence>
<dbReference type="EMBL" id="JBHUME010000008">
    <property type="protein sequence ID" value="MFD2613528.1"/>
    <property type="molecule type" value="Genomic_DNA"/>
</dbReference>
<protein>
    <submittedName>
        <fullName evidence="2">XkdW family protein</fullName>
    </submittedName>
</protein>
<reference evidence="3" key="1">
    <citation type="journal article" date="2019" name="Int. J. Syst. Evol. Microbiol.">
        <title>The Global Catalogue of Microorganisms (GCM) 10K type strain sequencing project: providing services to taxonomists for standard genome sequencing and annotation.</title>
        <authorList>
            <consortium name="The Broad Institute Genomics Platform"/>
            <consortium name="The Broad Institute Genome Sequencing Center for Infectious Disease"/>
            <person name="Wu L."/>
            <person name="Ma J."/>
        </authorList>
    </citation>
    <scope>NUCLEOTIDE SEQUENCE [LARGE SCALE GENOMIC DNA]</scope>
    <source>
        <strain evidence="3">KCTC 3950</strain>
    </source>
</reference>
<dbReference type="InterPro" id="IPR019094">
    <property type="entry name" value="Phage_SP-beta_YorD"/>
</dbReference>
<evidence type="ECO:0000259" key="1">
    <source>
        <dbReference type="Pfam" id="PF09636"/>
    </source>
</evidence>
<dbReference type="Proteomes" id="UP001597541">
    <property type="component" value="Unassembled WGS sequence"/>
</dbReference>
<accession>A0ABW5PFZ4</accession>
<sequence length="134" mass="15253">MILSKVILYLYPNAKPVKDFVIQDDGEGEYIALWDLNHPKPTKAEQQAAWEAYLSEEAMKPPTPPPIDEQLRIIDERTTGMQDIDQFTLEQLGTNEERTVGMQEIDEYTLELVFQMQATIEELRAEVAVLKGGA</sequence>
<name>A0ABW5PFZ4_9BACL</name>
<gene>
    <name evidence="2" type="ORF">ACFSUF_13940</name>
</gene>
<comment type="caution">
    <text evidence="2">The sequence shown here is derived from an EMBL/GenBank/DDBJ whole genome shotgun (WGS) entry which is preliminary data.</text>
</comment>
<dbReference type="Gene3D" id="3.30.56.60">
    <property type="entry name" value="XkdW-like"/>
    <property type="match status" value="1"/>
</dbReference>
<evidence type="ECO:0000313" key="2">
    <source>
        <dbReference type="EMBL" id="MFD2613528.1"/>
    </source>
</evidence>
<keyword evidence="3" id="KW-1185">Reference proteome</keyword>